<dbReference type="Gramene" id="OMERI04G05480.1">
    <property type="protein sequence ID" value="OMERI04G05480.1"/>
    <property type="gene ID" value="OMERI04G05480"/>
</dbReference>
<evidence type="ECO:0000313" key="3">
    <source>
        <dbReference type="Proteomes" id="UP000008021"/>
    </source>
</evidence>
<feature type="region of interest" description="Disordered" evidence="1">
    <location>
        <begin position="39"/>
        <end position="102"/>
    </location>
</feature>
<feature type="compositionally biased region" description="Low complexity" evidence="1">
    <location>
        <begin position="41"/>
        <end position="59"/>
    </location>
</feature>
<dbReference type="AlphaFoldDB" id="A0A0E0DBX4"/>
<dbReference type="HOGENOM" id="CLU_1716154_0_0_1"/>
<protein>
    <submittedName>
        <fullName evidence="2">Uncharacterized protein</fullName>
    </submittedName>
</protein>
<dbReference type="Proteomes" id="UP000008021">
    <property type="component" value="Chromosome 4"/>
</dbReference>
<evidence type="ECO:0000256" key="1">
    <source>
        <dbReference type="SAM" id="MobiDB-lite"/>
    </source>
</evidence>
<organism evidence="2">
    <name type="scientific">Oryza meridionalis</name>
    <dbReference type="NCBI Taxonomy" id="40149"/>
    <lineage>
        <taxon>Eukaryota</taxon>
        <taxon>Viridiplantae</taxon>
        <taxon>Streptophyta</taxon>
        <taxon>Embryophyta</taxon>
        <taxon>Tracheophyta</taxon>
        <taxon>Spermatophyta</taxon>
        <taxon>Magnoliopsida</taxon>
        <taxon>Liliopsida</taxon>
        <taxon>Poales</taxon>
        <taxon>Poaceae</taxon>
        <taxon>BOP clade</taxon>
        <taxon>Oryzoideae</taxon>
        <taxon>Oryzeae</taxon>
        <taxon>Oryzinae</taxon>
        <taxon>Oryza</taxon>
    </lineage>
</organism>
<sequence length="153" mass="16348">MAFSGGQRMITGTSVSRQPLAVHGLGRLSGVHGNSSEMVRDAAGADDASRAPSSGAPAGVLFKQQDNITVLTRASGKSTALRRRGRDRQGDDVQASRRHRRAVQKHRLNLDGGLPMTSTLATLAMAVHPASSLLRMHHPGVHALKWSKGMKRK</sequence>
<name>A0A0E0DBX4_9ORYZ</name>
<keyword evidence="3" id="KW-1185">Reference proteome</keyword>
<proteinExistence type="predicted"/>
<evidence type="ECO:0000313" key="2">
    <source>
        <dbReference type="EnsemblPlants" id="OMERI04G05480.1"/>
    </source>
</evidence>
<reference evidence="2" key="2">
    <citation type="submission" date="2018-05" db="EMBL/GenBank/DDBJ databases">
        <title>OmerRS3 (Oryza meridionalis Reference Sequence Version 3).</title>
        <authorList>
            <person name="Zhang J."/>
            <person name="Kudrna D."/>
            <person name="Lee S."/>
            <person name="Talag J."/>
            <person name="Welchert J."/>
            <person name="Wing R.A."/>
        </authorList>
    </citation>
    <scope>NUCLEOTIDE SEQUENCE [LARGE SCALE GENOMIC DNA]</scope>
    <source>
        <strain evidence="2">cv. OR44</strain>
    </source>
</reference>
<accession>A0A0E0DBX4</accession>
<feature type="compositionally biased region" description="Polar residues" evidence="1">
    <location>
        <begin position="64"/>
        <end position="78"/>
    </location>
</feature>
<dbReference type="EnsemblPlants" id="OMERI04G05480.1">
    <property type="protein sequence ID" value="OMERI04G05480.1"/>
    <property type="gene ID" value="OMERI04G05480"/>
</dbReference>
<reference evidence="2" key="1">
    <citation type="submission" date="2015-04" db="UniProtKB">
        <authorList>
            <consortium name="EnsemblPlants"/>
        </authorList>
    </citation>
    <scope>IDENTIFICATION</scope>
</reference>